<dbReference type="RefSeq" id="WP_076161433.1">
    <property type="nucleotide sequence ID" value="NZ_JBEZVB010000180.1"/>
</dbReference>
<sequence>MKGSTGSWWKRLLHYRQVRKAIAYLLREIGAPHPLDTDTVWDLATFCDAVAEHRGRPIELIPYDLPNAGPLGIFQPMQSVDVIIFDRNTTKLHEEQIVLHELGHILLGHKGVDLAGAVSPALAVTLGITPGTDDSGLAAPLHRDTYSDRQELEAEYAASLLSRHFGRRPLAPPRVLRGPDADTVDRLAITLERARIQ</sequence>
<reference evidence="1 2" key="1">
    <citation type="submission" date="2016-01" db="EMBL/GenBank/DDBJ databases">
        <title>Amycolatopsis coloradensis genome sequencing and assembly.</title>
        <authorList>
            <person name="Mayilraj S."/>
        </authorList>
    </citation>
    <scope>NUCLEOTIDE SEQUENCE [LARGE SCALE GENOMIC DNA]</scope>
    <source>
        <strain evidence="1 2">DSM 44225</strain>
    </source>
</reference>
<evidence type="ECO:0008006" key="3">
    <source>
        <dbReference type="Google" id="ProtNLM"/>
    </source>
</evidence>
<dbReference type="OrthoDB" id="4144896at2"/>
<evidence type="ECO:0000313" key="2">
    <source>
        <dbReference type="Proteomes" id="UP000187486"/>
    </source>
</evidence>
<accession>A0A1R0KUE7</accession>
<comment type="caution">
    <text evidence="1">The sequence shown here is derived from an EMBL/GenBank/DDBJ whole genome shotgun (WGS) entry which is preliminary data.</text>
</comment>
<proteinExistence type="predicted"/>
<gene>
    <name evidence="1" type="ORF">BS329_15815</name>
</gene>
<dbReference type="Proteomes" id="UP000187486">
    <property type="component" value="Unassembled WGS sequence"/>
</dbReference>
<dbReference type="AlphaFoldDB" id="A0A1R0KUE7"/>
<evidence type="ECO:0000313" key="1">
    <source>
        <dbReference type="EMBL" id="OLZ51728.1"/>
    </source>
</evidence>
<dbReference type="STRING" id="76021.BS329_15815"/>
<protein>
    <recommendedName>
        <fullName evidence="3">IrrE N-terminal-like domain-containing protein</fullName>
    </recommendedName>
</protein>
<name>A0A1R0KUE7_9PSEU</name>
<organism evidence="1 2">
    <name type="scientific">Amycolatopsis coloradensis</name>
    <dbReference type="NCBI Taxonomy" id="76021"/>
    <lineage>
        <taxon>Bacteria</taxon>
        <taxon>Bacillati</taxon>
        <taxon>Actinomycetota</taxon>
        <taxon>Actinomycetes</taxon>
        <taxon>Pseudonocardiales</taxon>
        <taxon>Pseudonocardiaceae</taxon>
        <taxon>Amycolatopsis</taxon>
    </lineage>
</organism>
<keyword evidence="2" id="KW-1185">Reference proteome</keyword>
<dbReference type="EMBL" id="MQUQ01000007">
    <property type="protein sequence ID" value="OLZ51728.1"/>
    <property type="molecule type" value="Genomic_DNA"/>
</dbReference>